<dbReference type="Proteomes" id="UP001147747">
    <property type="component" value="Unassembled WGS sequence"/>
</dbReference>
<dbReference type="RefSeq" id="XP_056480743.1">
    <property type="nucleotide sequence ID" value="XM_056638754.1"/>
</dbReference>
<accession>A0A9W9V7Q6</accession>
<keyword evidence="2" id="KW-1185">Reference proteome</keyword>
<gene>
    <name evidence="1" type="ORF">N7509_014117</name>
</gene>
<sequence>MAPSLERLVGDRVDSAMHVPAPEGHPFSHALVVKTSDMDPEDFQELLADAWARTQAPSDDKEGSLPEIYINVSEAFPNQ</sequence>
<reference evidence="1" key="1">
    <citation type="submission" date="2022-12" db="EMBL/GenBank/DDBJ databases">
        <authorList>
            <person name="Petersen C."/>
        </authorList>
    </citation>
    <scope>NUCLEOTIDE SEQUENCE</scope>
    <source>
        <strain evidence="1">IBT 29677</strain>
    </source>
</reference>
<name>A0A9W9V7Q6_9EURO</name>
<dbReference type="EMBL" id="JAPZBU010000013">
    <property type="protein sequence ID" value="KAJ5369505.1"/>
    <property type="molecule type" value="Genomic_DNA"/>
</dbReference>
<dbReference type="OrthoDB" id="4282605at2759"/>
<proteinExistence type="predicted"/>
<reference evidence="1" key="2">
    <citation type="journal article" date="2023" name="IMA Fungus">
        <title>Comparative genomic study of the Penicillium genus elucidates a diverse pangenome and 15 lateral gene transfer events.</title>
        <authorList>
            <person name="Petersen C."/>
            <person name="Sorensen T."/>
            <person name="Nielsen M.R."/>
            <person name="Sondergaard T.E."/>
            <person name="Sorensen J.L."/>
            <person name="Fitzpatrick D.A."/>
            <person name="Frisvad J.C."/>
            <person name="Nielsen K.L."/>
        </authorList>
    </citation>
    <scope>NUCLEOTIDE SEQUENCE</scope>
    <source>
        <strain evidence="1">IBT 29677</strain>
    </source>
</reference>
<dbReference type="GeneID" id="81377734"/>
<comment type="caution">
    <text evidence="1">The sequence shown here is derived from an EMBL/GenBank/DDBJ whole genome shotgun (WGS) entry which is preliminary data.</text>
</comment>
<protein>
    <submittedName>
        <fullName evidence="1">Uncharacterized protein</fullName>
    </submittedName>
</protein>
<organism evidence="1 2">
    <name type="scientific">Penicillium cosmopolitanum</name>
    <dbReference type="NCBI Taxonomy" id="1131564"/>
    <lineage>
        <taxon>Eukaryota</taxon>
        <taxon>Fungi</taxon>
        <taxon>Dikarya</taxon>
        <taxon>Ascomycota</taxon>
        <taxon>Pezizomycotina</taxon>
        <taxon>Eurotiomycetes</taxon>
        <taxon>Eurotiomycetidae</taxon>
        <taxon>Eurotiales</taxon>
        <taxon>Aspergillaceae</taxon>
        <taxon>Penicillium</taxon>
    </lineage>
</organism>
<evidence type="ECO:0000313" key="2">
    <source>
        <dbReference type="Proteomes" id="UP001147747"/>
    </source>
</evidence>
<dbReference type="AlphaFoldDB" id="A0A9W9V7Q6"/>
<evidence type="ECO:0000313" key="1">
    <source>
        <dbReference type="EMBL" id="KAJ5369505.1"/>
    </source>
</evidence>